<dbReference type="OrthoDB" id="2099276at2759"/>
<feature type="domain" description="HhH-GPD" evidence="8">
    <location>
        <begin position="93"/>
        <end position="241"/>
    </location>
</feature>
<dbReference type="Pfam" id="PF00730">
    <property type="entry name" value="HhH-GPD"/>
    <property type="match status" value="1"/>
</dbReference>
<evidence type="ECO:0000256" key="2">
    <source>
        <dbReference type="ARBA" id="ARBA00022763"/>
    </source>
</evidence>
<dbReference type="CDD" id="cd00056">
    <property type="entry name" value="ENDO3c"/>
    <property type="match status" value="1"/>
</dbReference>
<evidence type="ECO:0000256" key="5">
    <source>
        <dbReference type="ARBA" id="ARBA00023239"/>
    </source>
</evidence>
<organism evidence="9 10">
    <name type="scientific">Cylindrobasidium torrendii FP15055 ss-10</name>
    <dbReference type="NCBI Taxonomy" id="1314674"/>
    <lineage>
        <taxon>Eukaryota</taxon>
        <taxon>Fungi</taxon>
        <taxon>Dikarya</taxon>
        <taxon>Basidiomycota</taxon>
        <taxon>Agaricomycotina</taxon>
        <taxon>Agaricomycetes</taxon>
        <taxon>Agaricomycetidae</taxon>
        <taxon>Agaricales</taxon>
        <taxon>Marasmiineae</taxon>
        <taxon>Physalacriaceae</taxon>
        <taxon>Cylindrobasidium</taxon>
    </lineage>
</organism>
<evidence type="ECO:0000256" key="1">
    <source>
        <dbReference type="ARBA" id="ARBA00008343"/>
    </source>
</evidence>
<dbReference type="GO" id="GO:0016829">
    <property type="term" value="F:lyase activity"/>
    <property type="evidence" value="ECO:0007669"/>
    <property type="project" value="UniProtKB-KW"/>
</dbReference>
<dbReference type="GO" id="GO:0005634">
    <property type="term" value="C:nucleus"/>
    <property type="evidence" value="ECO:0007669"/>
    <property type="project" value="TreeGrafter"/>
</dbReference>
<keyword evidence="3" id="KW-0378">Hydrolase</keyword>
<dbReference type="GO" id="GO:0006285">
    <property type="term" value="P:base-excision repair, AP site formation"/>
    <property type="evidence" value="ECO:0007669"/>
    <property type="project" value="TreeGrafter"/>
</dbReference>
<dbReference type="InterPro" id="IPR003265">
    <property type="entry name" value="HhH-GPD_domain"/>
</dbReference>
<dbReference type="InterPro" id="IPR023170">
    <property type="entry name" value="HhH_base_excis_C"/>
</dbReference>
<name>A0A0D7B7J3_9AGAR</name>
<keyword evidence="5" id="KW-0456">Lyase</keyword>
<dbReference type="AlphaFoldDB" id="A0A0D7B7J3"/>
<dbReference type="GO" id="GO:0000703">
    <property type="term" value="F:oxidized pyrimidine nucleobase lesion DNA N-glycosylase activity"/>
    <property type="evidence" value="ECO:0007669"/>
    <property type="project" value="TreeGrafter"/>
</dbReference>
<feature type="region of interest" description="Disordered" evidence="7">
    <location>
        <begin position="1"/>
        <end position="40"/>
    </location>
</feature>
<dbReference type="Pfam" id="PF00633">
    <property type="entry name" value="HHH"/>
    <property type="match status" value="1"/>
</dbReference>
<feature type="compositionally biased region" description="Polar residues" evidence="7">
    <location>
        <begin position="8"/>
        <end position="19"/>
    </location>
</feature>
<dbReference type="Gene3D" id="1.10.1670.10">
    <property type="entry name" value="Helix-hairpin-Helix base-excision DNA repair enzymes (C-terminal)"/>
    <property type="match status" value="1"/>
</dbReference>
<keyword evidence="10" id="KW-1185">Reference proteome</keyword>
<evidence type="ECO:0000256" key="3">
    <source>
        <dbReference type="ARBA" id="ARBA00022801"/>
    </source>
</evidence>
<evidence type="ECO:0000259" key="8">
    <source>
        <dbReference type="SMART" id="SM00478"/>
    </source>
</evidence>
<sequence length="329" mass="36184">MAKAKPPTSMQSKLPLTTQKAAKDKKLKAKSPVHDAAKPKKRKIIVRELAIPHPSPPKWEEVYALIQQHRADGGAPVDTMGCDLAGVGEDDPKDAACDAAVKRLRAVLGGSITLPALLEAPIELIRETIYPVSFYKSKAKYIKATVSALNEEFDGEVPRDVDDLCSLTGIGPKMAFLILQVAWKQNDGICVDTHVHRITNLLGWHSPPTNTPEQTRLNLQSWLPKSHWQDINHLLVGFGQTICPEPGRKCGSCNVNKAGLCPGALPPGAKTTTKKKRGSTKRKRKDDVEESEEGEDGAEYTQVKVVRNKRKATKKKTKKENIEDLEDLV</sequence>
<dbReference type="SUPFAM" id="SSF48150">
    <property type="entry name" value="DNA-glycosylase"/>
    <property type="match status" value="1"/>
</dbReference>
<proteinExistence type="inferred from homology"/>
<evidence type="ECO:0000313" key="9">
    <source>
        <dbReference type="EMBL" id="KIY66175.1"/>
    </source>
</evidence>
<dbReference type="STRING" id="1314674.A0A0D7B7J3"/>
<dbReference type="EMBL" id="KN880563">
    <property type="protein sequence ID" value="KIY66175.1"/>
    <property type="molecule type" value="Genomic_DNA"/>
</dbReference>
<dbReference type="PANTHER" id="PTHR43286">
    <property type="entry name" value="ENDONUCLEASE III-LIKE PROTEIN 1"/>
    <property type="match status" value="1"/>
</dbReference>
<feature type="compositionally biased region" description="Basic residues" evidence="7">
    <location>
        <begin position="272"/>
        <end position="284"/>
    </location>
</feature>
<dbReference type="SMART" id="SM00478">
    <property type="entry name" value="ENDO3c"/>
    <property type="match status" value="1"/>
</dbReference>
<reference evidence="9 10" key="1">
    <citation type="journal article" date="2015" name="Fungal Genet. Biol.">
        <title>Evolution of novel wood decay mechanisms in Agaricales revealed by the genome sequences of Fistulina hepatica and Cylindrobasidium torrendii.</title>
        <authorList>
            <person name="Floudas D."/>
            <person name="Held B.W."/>
            <person name="Riley R."/>
            <person name="Nagy L.G."/>
            <person name="Koehler G."/>
            <person name="Ransdell A.S."/>
            <person name="Younus H."/>
            <person name="Chow J."/>
            <person name="Chiniquy J."/>
            <person name="Lipzen A."/>
            <person name="Tritt A."/>
            <person name="Sun H."/>
            <person name="Haridas S."/>
            <person name="LaButti K."/>
            <person name="Ohm R.A."/>
            <person name="Kues U."/>
            <person name="Blanchette R.A."/>
            <person name="Grigoriev I.V."/>
            <person name="Minto R.E."/>
            <person name="Hibbett D.S."/>
        </authorList>
    </citation>
    <scope>NUCLEOTIDE SEQUENCE [LARGE SCALE GENOMIC DNA]</scope>
    <source>
        <strain evidence="9 10">FP15055 ss-10</strain>
    </source>
</reference>
<accession>A0A0D7B7J3</accession>
<comment type="similarity">
    <text evidence="1">Belongs to the Nth/MutY family.</text>
</comment>
<feature type="compositionally biased region" description="Acidic residues" evidence="7">
    <location>
        <begin position="288"/>
        <end position="298"/>
    </location>
</feature>
<dbReference type="GO" id="GO:0003906">
    <property type="term" value="F:DNA-(apurinic or apyrimidinic site) endonuclease activity"/>
    <property type="evidence" value="ECO:0007669"/>
    <property type="project" value="TreeGrafter"/>
</dbReference>
<dbReference type="GO" id="GO:0003677">
    <property type="term" value="F:DNA binding"/>
    <property type="evidence" value="ECO:0007669"/>
    <property type="project" value="InterPro"/>
</dbReference>
<keyword evidence="6" id="KW-0326">Glycosidase</keyword>
<feature type="region of interest" description="Disordered" evidence="7">
    <location>
        <begin position="264"/>
        <end position="329"/>
    </location>
</feature>
<protein>
    <submittedName>
        <fullName evidence="9">DNA glycosylase</fullName>
    </submittedName>
</protein>
<dbReference type="InterPro" id="IPR011257">
    <property type="entry name" value="DNA_glycosylase"/>
</dbReference>
<feature type="compositionally biased region" description="Basic residues" evidence="7">
    <location>
        <begin position="306"/>
        <end position="318"/>
    </location>
</feature>
<keyword evidence="4" id="KW-0234">DNA repair</keyword>
<dbReference type="GO" id="GO:0006289">
    <property type="term" value="P:nucleotide-excision repair"/>
    <property type="evidence" value="ECO:0007669"/>
    <property type="project" value="TreeGrafter"/>
</dbReference>
<dbReference type="InterPro" id="IPR000445">
    <property type="entry name" value="HhH_motif"/>
</dbReference>
<dbReference type="Proteomes" id="UP000054007">
    <property type="component" value="Unassembled WGS sequence"/>
</dbReference>
<dbReference type="PANTHER" id="PTHR43286:SF1">
    <property type="entry name" value="ENDONUCLEASE III-LIKE PROTEIN 1"/>
    <property type="match status" value="1"/>
</dbReference>
<evidence type="ECO:0000313" key="10">
    <source>
        <dbReference type="Proteomes" id="UP000054007"/>
    </source>
</evidence>
<gene>
    <name evidence="9" type="ORF">CYLTODRAFT_464173</name>
</gene>
<keyword evidence="2" id="KW-0227">DNA damage</keyword>
<evidence type="ECO:0000256" key="4">
    <source>
        <dbReference type="ARBA" id="ARBA00023204"/>
    </source>
</evidence>
<dbReference type="Gene3D" id="1.10.340.30">
    <property type="entry name" value="Hypothetical protein, domain 2"/>
    <property type="match status" value="1"/>
</dbReference>
<evidence type="ECO:0000256" key="7">
    <source>
        <dbReference type="SAM" id="MobiDB-lite"/>
    </source>
</evidence>
<evidence type="ECO:0000256" key="6">
    <source>
        <dbReference type="ARBA" id="ARBA00023295"/>
    </source>
</evidence>